<dbReference type="Proteomes" id="UP000690515">
    <property type="component" value="Unassembled WGS sequence"/>
</dbReference>
<gene>
    <name evidence="1" type="ORF">KCG35_11955</name>
</gene>
<dbReference type="SUPFAM" id="SSF55486">
    <property type="entry name" value="Metalloproteases ('zincins'), catalytic domain"/>
    <property type="match status" value="1"/>
</dbReference>
<protein>
    <recommendedName>
        <fullName evidence="3">Peptidase metallopeptidase domain-containing protein</fullName>
    </recommendedName>
</protein>
<dbReference type="RefSeq" id="WP_215819935.1">
    <property type="nucleotide sequence ID" value="NZ_JAGSOY010000025.1"/>
</dbReference>
<keyword evidence="2" id="KW-1185">Reference proteome</keyword>
<name>A0ABS5ZCI9_9GAMM</name>
<evidence type="ECO:0008006" key="3">
    <source>
        <dbReference type="Google" id="ProtNLM"/>
    </source>
</evidence>
<accession>A0ABS5ZCI9</accession>
<comment type="caution">
    <text evidence="1">The sequence shown here is derived from an EMBL/GenBank/DDBJ whole genome shotgun (WGS) entry which is preliminary data.</text>
</comment>
<dbReference type="EMBL" id="JAGSOY010000025">
    <property type="protein sequence ID" value="MBU2711776.1"/>
    <property type="molecule type" value="Genomic_DNA"/>
</dbReference>
<dbReference type="InterPro" id="IPR024079">
    <property type="entry name" value="MetalloPept_cat_dom_sf"/>
</dbReference>
<evidence type="ECO:0000313" key="1">
    <source>
        <dbReference type="EMBL" id="MBU2711776.1"/>
    </source>
</evidence>
<sequence>MIKQVFINQNIFKKICHYIVVCSVFPVMAVADHNWNNYHWARVDNDNSVFRLQVIDSTTTEWGTSYYQTLAKWSVAIPLDSVKKEDSNRVRKRCKMQAGQVRVCNADYGFNGWLGLATIGIDANGHIDRGTAKMNDSYASYWTIPGEMNHVLCQEVGHLLGLGHTSEDGSSQKTCMDYSTDLESQWPNTHDYNELSELYAHLDTYNSYLGSENNSTDEGGCNAPPGKGCNKNNLGSRAPMGFRVHKSGNHEMWVAHRPGGGLWIHHIRLAN</sequence>
<reference evidence="1 2" key="1">
    <citation type="submission" date="2021-04" db="EMBL/GenBank/DDBJ databases">
        <authorList>
            <person name="Pira H."/>
            <person name="Risdian C."/>
            <person name="Wink J."/>
        </authorList>
    </citation>
    <scope>NUCLEOTIDE SEQUENCE [LARGE SCALE GENOMIC DNA]</scope>
    <source>
        <strain evidence="1 2">WH53</strain>
    </source>
</reference>
<organism evidence="1 2">
    <name type="scientific">Zooshikella harenae</name>
    <dbReference type="NCBI Taxonomy" id="2827238"/>
    <lineage>
        <taxon>Bacteria</taxon>
        <taxon>Pseudomonadati</taxon>
        <taxon>Pseudomonadota</taxon>
        <taxon>Gammaproteobacteria</taxon>
        <taxon>Oceanospirillales</taxon>
        <taxon>Zooshikellaceae</taxon>
        <taxon>Zooshikella</taxon>
    </lineage>
</organism>
<dbReference type="Gene3D" id="3.40.390.10">
    <property type="entry name" value="Collagenase (Catalytic Domain)"/>
    <property type="match status" value="1"/>
</dbReference>
<proteinExistence type="predicted"/>
<evidence type="ECO:0000313" key="2">
    <source>
        <dbReference type="Proteomes" id="UP000690515"/>
    </source>
</evidence>